<dbReference type="GO" id="GO:0003677">
    <property type="term" value="F:DNA binding"/>
    <property type="evidence" value="ECO:0007669"/>
    <property type="project" value="InterPro"/>
</dbReference>
<dbReference type="NCBIfam" id="TIGR01128">
    <property type="entry name" value="holA"/>
    <property type="match status" value="1"/>
</dbReference>
<keyword evidence="5" id="KW-0235">DNA replication</keyword>
<dbReference type="InterPro" id="IPR008921">
    <property type="entry name" value="DNA_pol3_clamp-load_cplx_C"/>
</dbReference>
<evidence type="ECO:0000313" key="13">
    <source>
        <dbReference type="Proteomes" id="UP000325755"/>
    </source>
</evidence>
<evidence type="ECO:0000256" key="1">
    <source>
        <dbReference type="ARBA" id="ARBA00012417"/>
    </source>
</evidence>
<evidence type="ECO:0000256" key="4">
    <source>
        <dbReference type="ARBA" id="ARBA00022695"/>
    </source>
</evidence>
<keyword evidence="3" id="KW-0808">Transferase</keyword>
<feature type="domain" description="DNA polymerase III delta N-terminal" evidence="10">
    <location>
        <begin position="20"/>
        <end position="136"/>
    </location>
</feature>
<dbReference type="SUPFAM" id="SSF52540">
    <property type="entry name" value="P-loop containing nucleoside triphosphate hydrolases"/>
    <property type="match status" value="1"/>
</dbReference>
<keyword evidence="4" id="KW-0548">Nucleotidyltransferase</keyword>
<dbReference type="EMBL" id="CP044205">
    <property type="protein sequence ID" value="QFY43054.1"/>
    <property type="molecule type" value="Genomic_DNA"/>
</dbReference>
<evidence type="ECO:0000256" key="3">
    <source>
        <dbReference type="ARBA" id="ARBA00022679"/>
    </source>
</evidence>
<dbReference type="InParanoid" id="A0A5Q0BLG1"/>
<dbReference type="KEGG" id="mmob:F6R98_10845"/>
<proteinExistence type="inferred from homology"/>
<dbReference type="PANTHER" id="PTHR34388:SF1">
    <property type="entry name" value="DNA POLYMERASE III SUBUNIT DELTA"/>
    <property type="match status" value="1"/>
</dbReference>
<reference evidence="12 13" key="1">
    <citation type="submission" date="2019-09" db="EMBL/GenBank/DDBJ databases">
        <title>Ecophysiology of the spiral-shaped methanotroph Methylospira mobilis as revealed by the complete genome sequence.</title>
        <authorList>
            <person name="Oshkin I.Y."/>
            <person name="Dedysh S.N."/>
            <person name="Miroshnikov K."/>
            <person name="Danilova O.V."/>
            <person name="Hakobyan A."/>
            <person name="Liesack W."/>
        </authorList>
    </citation>
    <scope>NUCLEOTIDE SEQUENCE [LARGE SCALE GENOMIC DNA]</scope>
    <source>
        <strain evidence="12 13">Shm1</strain>
    </source>
</reference>
<dbReference type="AlphaFoldDB" id="A0A5Q0BLG1"/>
<keyword evidence="13" id="KW-1185">Reference proteome</keyword>
<comment type="catalytic activity">
    <reaction evidence="8">
        <text>DNA(n) + a 2'-deoxyribonucleoside 5'-triphosphate = DNA(n+1) + diphosphate</text>
        <dbReference type="Rhea" id="RHEA:22508"/>
        <dbReference type="Rhea" id="RHEA-COMP:17339"/>
        <dbReference type="Rhea" id="RHEA-COMP:17340"/>
        <dbReference type="ChEBI" id="CHEBI:33019"/>
        <dbReference type="ChEBI" id="CHEBI:61560"/>
        <dbReference type="ChEBI" id="CHEBI:173112"/>
        <dbReference type="EC" id="2.7.7.7"/>
    </reaction>
</comment>
<dbReference type="Gene3D" id="1.10.8.60">
    <property type="match status" value="1"/>
</dbReference>
<evidence type="ECO:0000256" key="6">
    <source>
        <dbReference type="ARBA" id="ARBA00022932"/>
    </source>
</evidence>
<organism evidence="12 13">
    <name type="scientific">Candidatus Methylospira mobilis</name>
    <dbReference type="NCBI Taxonomy" id="1808979"/>
    <lineage>
        <taxon>Bacteria</taxon>
        <taxon>Pseudomonadati</taxon>
        <taxon>Pseudomonadota</taxon>
        <taxon>Gammaproteobacteria</taxon>
        <taxon>Methylococcales</taxon>
        <taxon>Methylococcaceae</taxon>
        <taxon>Candidatus Methylospira</taxon>
    </lineage>
</organism>
<evidence type="ECO:0000256" key="9">
    <source>
        <dbReference type="NCBIfam" id="TIGR01128"/>
    </source>
</evidence>
<dbReference type="Pfam" id="PF06144">
    <property type="entry name" value="DNA_pol3_delta"/>
    <property type="match status" value="1"/>
</dbReference>
<dbReference type="OrthoDB" id="9770982at2"/>
<dbReference type="SUPFAM" id="SSF48019">
    <property type="entry name" value="post-AAA+ oligomerization domain-like"/>
    <property type="match status" value="1"/>
</dbReference>
<dbReference type="InterPro" id="IPR032780">
    <property type="entry name" value="DNA_pol3_delt_C"/>
</dbReference>
<dbReference type="GO" id="GO:0003887">
    <property type="term" value="F:DNA-directed DNA polymerase activity"/>
    <property type="evidence" value="ECO:0007669"/>
    <property type="project" value="UniProtKB-UniRule"/>
</dbReference>
<evidence type="ECO:0000256" key="5">
    <source>
        <dbReference type="ARBA" id="ARBA00022705"/>
    </source>
</evidence>
<dbReference type="InterPro" id="IPR027417">
    <property type="entry name" value="P-loop_NTPase"/>
</dbReference>
<dbReference type="PANTHER" id="PTHR34388">
    <property type="entry name" value="DNA POLYMERASE III SUBUNIT DELTA"/>
    <property type="match status" value="1"/>
</dbReference>
<dbReference type="InterPro" id="IPR010372">
    <property type="entry name" value="DNA_pol3_delta_N"/>
</dbReference>
<evidence type="ECO:0000256" key="7">
    <source>
        <dbReference type="ARBA" id="ARBA00034754"/>
    </source>
</evidence>
<gene>
    <name evidence="12" type="ORF">F6R98_10845</name>
</gene>
<comment type="similarity">
    <text evidence="7">Belongs to the DNA polymerase HolA subunit family.</text>
</comment>
<evidence type="ECO:0000256" key="8">
    <source>
        <dbReference type="ARBA" id="ARBA00049244"/>
    </source>
</evidence>
<name>A0A5Q0BLG1_9GAMM</name>
<dbReference type="RefSeq" id="WP_153249037.1">
    <property type="nucleotide sequence ID" value="NZ_CP044205.1"/>
</dbReference>
<dbReference type="InterPro" id="IPR005790">
    <property type="entry name" value="DNA_polIII_delta"/>
</dbReference>
<dbReference type="GO" id="GO:0009360">
    <property type="term" value="C:DNA polymerase III complex"/>
    <property type="evidence" value="ECO:0007669"/>
    <property type="project" value="UniProtKB-UniRule"/>
</dbReference>
<dbReference type="Proteomes" id="UP000325755">
    <property type="component" value="Chromosome"/>
</dbReference>
<evidence type="ECO:0000313" key="12">
    <source>
        <dbReference type="EMBL" id="QFY43054.1"/>
    </source>
</evidence>
<accession>A0A5Q0BLG1</accession>
<feature type="domain" description="DNA polymerase III subunit delta C-terminal" evidence="11">
    <location>
        <begin position="216"/>
        <end position="334"/>
    </location>
</feature>
<evidence type="ECO:0000259" key="11">
    <source>
        <dbReference type="Pfam" id="PF14840"/>
    </source>
</evidence>
<evidence type="ECO:0000259" key="10">
    <source>
        <dbReference type="Pfam" id="PF06144"/>
    </source>
</evidence>
<dbReference type="Gene3D" id="3.40.50.300">
    <property type="entry name" value="P-loop containing nucleotide triphosphate hydrolases"/>
    <property type="match status" value="1"/>
</dbReference>
<keyword evidence="6" id="KW-0239">DNA-directed DNA polymerase</keyword>
<dbReference type="FunCoup" id="A0A5Q0BLG1">
    <property type="interactions" value="171"/>
</dbReference>
<dbReference type="CDD" id="cd18138">
    <property type="entry name" value="HLD_clamp_pol_III_delta"/>
    <property type="match status" value="1"/>
</dbReference>
<dbReference type="Pfam" id="PF14840">
    <property type="entry name" value="DNA_pol3_delt_C"/>
    <property type="match status" value="1"/>
</dbReference>
<evidence type="ECO:0000256" key="2">
    <source>
        <dbReference type="ARBA" id="ARBA00017703"/>
    </source>
</evidence>
<dbReference type="Gene3D" id="1.20.272.10">
    <property type="match status" value="1"/>
</dbReference>
<dbReference type="GO" id="GO:0006261">
    <property type="term" value="P:DNA-templated DNA replication"/>
    <property type="evidence" value="ECO:0007669"/>
    <property type="project" value="TreeGrafter"/>
</dbReference>
<protein>
    <recommendedName>
        <fullName evidence="2 9">DNA polymerase III subunit delta</fullName>
        <ecNumber evidence="1 9">2.7.7.7</ecNumber>
    </recommendedName>
</protein>
<sequence>MKLNLEQLKAGLSKTLYPVYLAAGDEPFQLGEAMDAVRAAASAQGYSNREIFSVETGFKWSGFAVASESYSLFGDKRILDVRFNAKPDKEASQMLVNYAAQIPEDTLLLLTLPRLSNDDLKKSAWFAALEPKGVFVQVWALHGKELMSWLEHRMSHYQMLADRSGLSILAARIEGNLLAADQELQKLFILYGATRIDDDMMRRAIADSARYDIYDLTDAALTGSVARISRILFGLRAEGVAGPVVLWALTREIRALDELGRASAQGENVESVCNRLRIWNPRKTALIKALQRSDSMHRQTLMLSSARADRMIKGMANGNVWDALQDISLALAGMPQSLLQPTDLLI</sequence>
<dbReference type="EC" id="2.7.7.7" evidence="1 9"/>